<dbReference type="SUPFAM" id="SSF53474">
    <property type="entry name" value="alpha/beta-Hydrolases"/>
    <property type="match status" value="1"/>
</dbReference>
<accession>A0A1J5SZ68</accession>
<proteinExistence type="predicted"/>
<dbReference type="PANTHER" id="PTHR48098">
    <property type="entry name" value="ENTEROCHELIN ESTERASE-RELATED"/>
    <property type="match status" value="1"/>
</dbReference>
<dbReference type="PANTHER" id="PTHR48098:SF6">
    <property type="entry name" value="FERRI-BACILLIBACTIN ESTERASE BESA"/>
    <property type="match status" value="1"/>
</dbReference>
<comment type="caution">
    <text evidence="2">The sequence shown here is derived from an EMBL/GenBank/DDBJ whole genome shotgun (WGS) entry which is preliminary data.</text>
</comment>
<protein>
    <submittedName>
        <fullName evidence="2">Enterobactin/ferric enterobactin esterase</fullName>
    </submittedName>
</protein>
<evidence type="ECO:0000256" key="1">
    <source>
        <dbReference type="SAM" id="MobiDB-lite"/>
    </source>
</evidence>
<reference evidence="2" key="1">
    <citation type="submission" date="2016-10" db="EMBL/GenBank/DDBJ databases">
        <title>Sequence of Gallionella enrichment culture.</title>
        <authorList>
            <person name="Poehlein A."/>
            <person name="Muehling M."/>
            <person name="Daniel R."/>
        </authorList>
    </citation>
    <scope>NUCLEOTIDE SEQUENCE</scope>
</reference>
<dbReference type="InterPro" id="IPR029058">
    <property type="entry name" value="AB_hydrolase_fold"/>
</dbReference>
<dbReference type="Gene3D" id="3.40.50.1820">
    <property type="entry name" value="alpha/beta hydrolase"/>
    <property type="match status" value="1"/>
</dbReference>
<dbReference type="AlphaFoldDB" id="A0A1J5SZ68"/>
<feature type="region of interest" description="Disordered" evidence="1">
    <location>
        <begin position="497"/>
        <end position="559"/>
    </location>
</feature>
<feature type="region of interest" description="Disordered" evidence="1">
    <location>
        <begin position="398"/>
        <end position="430"/>
    </location>
</feature>
<dbReference type="Pfam" id="PF00756">
    <property type="entry name" value="Esterase"/>
    <property type="match status" value="1"/>
</dbReference>
<name>A0A1J5SZ68_9ZZZZ</name>
<dbReference type="InterPro" id="IPR050583">
    <property type="entry name" value="Mycobacterial_A85_antigen"/>
</dbReference>
<gene>
    <name evidence="2" type="ORF">GALL_85180</name>
</gene>
<dbReference type="InterPro" id="IPR000801">
    <property type="entry name" value="Esterase-like"/>
</dbReference>
<sequence length="559" mass="61829">MSLRLRSTLLLGTILLAPALVRGAAGAPAVPPPVPYRTPATTGTILRYPDFPSSKVAPRDVFVWLPPSYASHPDRRYPVLYMQDGQCLFDPTASLSHAEWGIDEAMTRLIAEGRVREAIVVGIANTRLRAEEYIPRKALDLVLGTNNAGEQELRREARMLGFDANPFHPLSDAYLAFVVHELKPFIDHAYRTLPDRADTMVAGSSLGGLISLYAICEYPDVFGSAACISTHWPVGDGMTVKYLRRHGPPDPRTHRLYFDYGTRTLDRGYEPYQKQVDAIMRSAGYVEGRNWVTRKFPGARLPGVSPRHRAPLSGAPRRLDAAECGEAGVLVQHVHARKSGLAQQVQLEGQRRRRVLALDRGKHAVAIFRAPQGLQAGPVAGPHQPANAAVLVRHQVEDPESPAGLKPAVHASEQPAPLPRRAQVVQDRRREHDVEAGIRKLQPPHIPLAHLLDRGPQPLARPIQHRPAQVHQREPGLRPQLPELQGEIARAATHVEDAGRPRRRGDRRLRNQAQAQRGIHRRHLPRLEPRETFHIPVETGPDFSDGGFSGCLHGPSIPA</sequence>
<evidence type="ECO:0000313" key="2">
    <source>
        <dbReference type="EMBL" id="OIR09285.1"/>
    </source>
</evidence>
<dbReference type="EMBL" id="MLJW01000027">
    <property type="protein sequence ID" value="OIR09285.1"/>
    <property type="molecule type" value="Genomic_DNA"/>
</dbReference>
<organism evidence="2">
    <name type="scientific">mine drainage metagenome</name>
    <dbReference type="NCBI Taxonomy" id="410659"/>
    <lineage>
        <taxon>unclassified sequences</taxon>
        <taxon>metagenomes</taxon>
        <taxon>ecological metagenomes</taxon>
    </lineage>
</organism>